<evidence type="ECO:0000313" key="4">
    <source>
        <dbReference type="Proteomes" id="UP000004925"/>
    </source>
</evidence>
<keyword evidence="1" id="KW-0472">Membrane</keyword>
<dbReference type="Proteomes" id="UP000004925">
    <property type="component" value="Unassembled WGS sequence"/>
</dbReference>
<sequence>MADHNHNHKLIKNLGTCFGLGEMPFMPGTFGTLGGIPIFLLLTYLRKFFLNVMVFNSFYLVFLVTFFAISVYVADICEKEIFKKEDPQAVVIDEVLGFLTTLFLINPVGIKATLIAMLLAFIIFRILDITKIGPIYKSQSFGNGVGVVLDDFLAGIIGNFVLVFIWTKFFY</sequence>
<keyword evidence="1" id="KW-1133">Transmembrane helix</keyword>
<proteinExistence type="predicted"/>
<dbReference type="AlphaFoldDB" id="A0A0M1VWV8"/>
<feature type="transmembrane region" description="Helical" evidence="1">
    <location>
        <begin position="25"/>
        <end position="45"/>
    </location>
</feature>
<keyword evidence="1" id="KW-0812">Transmembrane</keyword>
<dbReference type="Pfam" id="PF04608">
    <property type="entry name" value="PgpA"/>
    <property type="match status" value="1"/>
</dbReference>
<dbReference type="PANTHER" id="PTHR36305">
    <property type="entry name" value="PHOSPHATIDYLGLYCEROPHOSPHATASE A"/>
    <property type="match status" value="1"/>
</dbReference>
<evidence type="ECO:0000259" key="2">
    <source>
        <dbReference type="Pfam" id="PF04608"/>
    </source>
</evidence>
<dbReference type="SUPFAM" id="SSF101307">
    <property type="entry name" value="YutG-like"/>
    <property type="match status" value="1"/>
</dbReference>
<gene>
    <name evidence="3" type="ORF">FSCG_01872</name>
</gene>
<name>A0A0M1VWV8_FUSVC</name>
<evidence type="ECO:0000313" key="3">
    <source>
        <dbReference type="EMBL" id="EEO41159.1"/>
    </source>
</evidence>
<dbReference type="GO" id="GO:0008962">
    <property type="term" value="F:phosphatidylglycerophosphatase activity"/>
    <property type="evidence" value="ECO:0007669"/>
    <property type="project" value="InterPro"/>
</dbReference>
<accession>A0A0M1VWV8</accession>
<dbReference type="HOGENOM" id="CLU_103734_1_2_0"/>
<dbReference type="eggNOG" id="COG1267">
    <property type="taxonomic scope" value="Bacteria"/>
</dbReference>
<reference evidence="3 4" key="1">
    <citation type="submission" date="2011-10" db="EMBL/GenBank/DDBJ databases">
        <title>The Genome Sequence of Fusobacterium sp. 4_1_13.</title>
        <authorList>
            <consortium name="The Broad Institute Genome Sequencing Platform"/>
            <person name="Earl A."/>
            <person name="Ward D."/>
            <person name="Feldgarden M."/>
            <person name="Gevers D."/>
            <person name="Strauss J."/>
            <person name="Ambrose C."/>
            <person name="Allen-Vercoe E."/>
            <person name="Young S.K."/>
            <person name="Zeng Q."/>
            <person name="Gargeya S."/>
            <person name="Fitzgerald M."/>
            <person name="Haas B."/>
            <person name="Abouelleil A."/>
            <person name="Alvarado L."/>
            <person name="Arachchi H.M."/>
            <person name="Berlin A."/>
            <person name="Brown A."/>
            <person name="Chapman S.B."/>
            <person name="Chen Z."/>
            <person name="Dunbar C."/>
            <person name="Freedman E."/>
            <person name="Gearin G."/>
            <person name="Goldberg J."/>
            <person name="Griggs A."/>
            <person name="Gujja S."/>
            <person name="Heiman D."/>
            <person name="Howarth C."/>
            <person name="Larson L."/>
            <person name="Lui A."/>
            <person name="MacDonald P.J."/>
            <person name="Montmayeur A."/>
            <person name="Murphy C."/>
            <person name="Neiman D."/>
            <person name="Pearson M."/>
            <person name="Priest M."/>
            <person name="Roberts A."/>
            <person name="Saif S."/>
            <person name="Shea T."/>
            <person name="Shenoy N."/>
            <person name="Sisk P."/>
            <person name="Stolte C."/>
            <person name="Sykes S."/>
            <person name="Wortman J."/>
            <person name="Nusbaum C."/>
            <person name="Birren B."/>
        </authorList>
    </citation>
    <scope>NUCLEOTIDE SEQUENCE [LARGE SCALE GENOMIC DNA]</scope>
    <source>
        <strain evidence="3 4">4_1_13</strain>
    </source>
</reference>
<feature type="transmembrane region" description="Helical" evidence="1">
    <location>
        <begin position="145"/>
        <end position="166"/>
    </location>
</feature>
<evidence type="ECO:0000256" key="1">
    <source>
        <dbReference type="SAM" id="Phobius"/>
    </source>
</evidence>
<feature type="transmembrane region" description="Helical" evidence="1">
    <location>
        <begin position="57"/>
        <end position="75"/>
    </location>
</feature>
<dbReference type="RefSeq" id="WP_008803550.1">
    <property type="nucleotide sequence ID" value="NZ_KQ235738.1"/>
</dbReference>
<dbReference type="CDD" id="cd06971">
    <property type="entry name" value="PgpA"/>
    <property type="match status" value="1"/>
</dbReference>
<organism evidence="3 4">
    <name type="scientific">Fusobacterium vincentii 4_1_13</name>
    <dbReference type="NCBI Taxonomy" id="469606"/>
    <lineage>
        <taxon>Bacteria</taxon>
        <taxon>Fusobacteriati</taxon>
        <taxon>Fusobacteriota</taxon>
        <taxon>Fusobacteriia</taxon>
        <taxon>Fusobacteriales</taxon>
        <taxon>Fusobacteriaceae</taxon>
        <taxon>Fusobacterium</taxon>
    </lineage>
</organism>
<dbReference type="InterPro" id="IPR036681">
    <property type="entry name" value="PgpA-like_sf"/>
</dbReference>
<feature type="domain" description="YutG/PgpA" evidence="2">
    <location>
        <begin position="14"/>
        <end position="165"/>
    </location>
</feature>
<dbReference type="PIRSF" id="PIRSF006162">
    <property type="entry name" value="PgpA"/>
    <property type="match status" value="1"/>
</dbReference>
<dbReference type="PANTHER" id="PTHR36305:SF1">
    <property type="entry name" value="PHOSPHATIDYLGLYCEROPHOSPHATASE A"/>
    <property type="match status" value="1"/>
</dbReference>
<comment type="caution">
    <text evidence="3">The sequence shown here is derived from an EMBL/GenBank/DDBJ whole genome shotgun (WGS) entry which is preliminary data.</text>
</comment>
<dbReference type="EMBL" id="ACDE02000022">
    <property type="protein sequence ID" value="EEO41159.1"/>
    <property type="molecule type" value="Genomic_DNA"/>
</dbReference>
<feature type="transmembrane region" description="Helical" evidence="1">
    <location>
        <begin position="95"/>
        <end position="124"/>
    </location>
</feature>
<dbReference type="InterPro" id="IPR026037">
    <property type="entry name" value="PgpA"/>
</dbReference>
<protein>
    <recommendedName>
        <fullName evidence="2">YutG/PgpA domain-containing protein</fullName>
    </recommendedName>
</protein>
<dbReference type="GO" id="GO:0006629">
    <property type="term" value="P:lipid metabolic process"/>
    <property type="evidence" value="ECO:0007669"/>
    <property type="project" value="InterPro"/>
</dbReference>
<dbReference type="InterPro" id="IPR007686">
    <property type="entry name" value="YutG/PgpA"/>
</dbReference>